<gene>
    <name evidence="2" type="ORF">CLV28_1449</name>
</gene>
<feature type="compositionally biased region" description="Acidic residues" evidence="1">
    <location>
        <begin position="271"/>
        <end position="284"/>
    </location>
</feature>
<dbReference type="AlphaFoldDB" id="A0A2M9CQ52"/>
<keyword evidence="3" id="KW-1185">Reference proteome</keyword>
<reference evidence="2 3" key="1">
    <citation type="submission" date="2017-11" db="EMBL/GenBank/DDBJ databases">
        <title>Genomic Encyclopedia of Archaeal and Bacterial Type Strains, Phase II (KMG-II): From Individual Species to Whole Genera.</title>
        <authorList>
            <person name="Goeker M."/>
        </authorList>
    </citation>
    <scope>NUCLEOTIDE SEQUENCE [LARGE SCALE GENOMIC DNA]</scope>
    <source>
        <strain evidence="2 3">DSM 25478</strain>
    </source>
</reference>
<comment type="caution">
    <text evidence="2">The sequence shown here is derived from an EMBL/GenBank/DDBJ whole genome shotgun (WGS) entry which is preliminary data.</text>
</comment>
<accession>A0A2M9CQ52</accession>
<dbReference type="SUPFAM" id="SSF53300">
    <property type="entry name" value="vWA-like"/>
    <property type="match status" value="1"/>
</dbReference>
<evidence type="ECO:0000313" key="2">
    <source>
        <dbReference type="EMBL" id="PJJ73965.1"/>
    </source>
</evidence>
<proteinExistence type="predicted"/>
<protein>
    <submittedName>
        <fullName evidence="2">Uncharacterized protein</fullName>
    </submittedName>
</protein>
<dbReference type="RefSeq" id="WP_100422648.1">
    <property type="nucleotide sequence ID" value="NZ_BOOX01000002.1"/>
</dbReference>
<sequence>MSETALAEAWAEAWPRALAAWGPYTRLHAPVLHEAPQRQRSFAWFSTADVEVHIDLAEVVRLGVDDHPVEVLAHEVGHHLCSPGDLRQSARIAARVRVGLQEAAEVDGMVALVSNLWSDMLINDRLQRRAGLDMVGLWHALPRPREGLWQLVMRTDEILWGTGPGVLTAPDVDVPESEALLCARLVRSYADDPVGGAAGFALLVAPLLPALDRDEKAGTALRLGSGLVCRQHEPEGSVPRGVATETGLGAPAVHPADDARVVGVDATQAETPDDPASDDGDPDDGTFPTRSASDVDGNTLEPADLHAVLRALGLATTEAEAARTWYQEHAARHLVPFPDRPASTVTEPLLGAHETWDVGDELADVDWGASVARSPVVVPGMTTVRRTWDEQPGDETARQPVDLDLYLDSSGSMPDPVRRRAPIALAGAVLALSALRAGARVQATTWSGPDQIAGTDGFTRDANRVLDAIVAHFGGSTSFPLPLLARTHLGDAVTGAPPTRRGPCHVAVISDDGVTSMADDVTGGPWNRPVLVAPASTSVAARALAAADGGGSLVLQVYPGASVLSEIDWMLPGYDVYPVITDADLVRFSSSFARRLWGARPRGSL</sequence>
<dbReference type="InterPro" id="IPR036465">
    <property type="entry name" value="vWFA_dom_sf"/>
</dbReference>
<feature type="region of interest" description="Disordered" evidence="1">
    <location>
        <begin position="232"/>
        <end position="256"/>
    </location>
</feature>
<evidence type="ECO:0000313" key="3">
    <source>
        <dbReference type="Proteomes" id="UP000231693"/>
    </source>
</evidence>
<name>A0A2M9CQ52_9CELL</name>
<dbReference type="Proteomes" id="UP000231693">
    <property type="component" value="Unassembled WGS sequence"/>
</dbReference>
<evidence type="ECO:0000256" key="1">
    <source>
        <dbReference type="SAM" id="MobiDB-lite"/>
    </source>
</evidence>
<feature type="region of interest" description="Disordered" evidence="1">
    <location>
        <begin position="269"/>
        <end position="299"/>
    </location>
</feature>
<dbReference type="EMBL" id="PGFE01000002">
    <property type="protein sequence ID" value="PJJ73965.1"/>
    <property type="molecule type" value="Genomic_DNA"/>
</dbReference>
<dbReference type="OrthoDB" id="974562at2"/>
<organism evidence="2 3">
    <name type="scientific">Sediminihabitans luteus</name>
    <dbReference type="NCBI Taxonomy" id="1138585"/>
    <lineage>
        <taxon>Bacteria</taxon>
        <taxon>Bacillati</taxon>
        <taxon>Actinomycetota</taxon>
        <taxon>Actinomycetes</taxon>
        <taxon>Micrococcales</taxon>
        <taxon>Cellulomonadaceae</taxon>
        <taxon>Sediminihabitans</taxon>
    </lineage>
</organism>